<dbReference type="InterPro" id="IPR016040">
    <property type="entry name" value="NAD(P)-bd_dom"/>
</dbReference>
<dbReference type="Pfam" id="PF13460">
    <property type="entry name" value="NAD_binding_10"/>
    <property type="match status" value="1"/>
</dbReference>
<sequence length="285" mass="30076">MAGLDRKPVLVVGARGNIGRCVLAQLLDERRPVRVSARRPGKVRFPGGVEVFAADVTEPASLRPAFEGAGRVFLYADHGSVDGVVREARAAGVERLVLLSSGSVIHPTSAGNTLTERHRRTEDAFAAAPGPPVVPIRPLVLATNALGWAYLLRTTGSVPLYRPDALTAPVHERDVAAFACAALTGAVTPALSGMLTGPVRTSQRDQVAVIGRVVGEPIPVRELSRPDALARFSEFMPVEDAEAVLRFLDDAAAGNSPATTAVEDVLGRPAIGFEQWAADHADDFS</sequence>
<reference evidence="2" key="1">
    <citation type="submission" date="2020-07" db="EMBL/GenBank/DDBJ databases">
        <authorList>
            <person name="Tarantini F.S."/>
            <person name="Hong K.W."/>
            <person name="Chan K.G."/>
        </authorList>
    </citation>
    <scope>NUCLEOTIDE SEQUENCE</scope>
    <source>
        <strain evidence="2">32-07</strain>
    </source>
</reference>
<name>A0ABX8QX82_9ACTN</name>
<dbReference type="Gene3D" id="3.40.50.720">
    <property type="entry name" value="NAD(P)-binding Rossmann-like Domain"/>
    <property type="match status" value="1"/>
</dbReference>
<dbReference type="RefSeq" id="WP_231328902.1">
    <property type="nucleotide sequence ID" value="NZ_CP059572.1"/>
</dbReference>
<accession>A0ABX8QX82</accession>
<dbReference type="InterPro" id="IPR036291">
    <property type="entry name" value="NAD(P)-bd_dom_sf"/>
</dbReference>
<dbReference type="EMBL" id="CP059572">
    <property type="protein sequence ID" value="QXJ23223.1"/>
    <property type="molecule type" value="Genomic_DNA"/>
</dbReference>
<feature type="domain" description="NAD(P)-binding" evidence="1">
    <location>
        <begin position="13"/>
        <end position="125"/>
    </location>
</feature>
<gene>
    <name evidence="2" type="ORF">AGRA3207_004352</name>
</gene>
<evidence type="ECO:0000259" key="1">
    <source>
        <dbReference type="Pfam" id="PF13460"/>
    </source>
</evidence>
<evidence type="ECO:0000313" key="2">
    <source>
        <dbReference type="EMBL" id="QXJ23223.1"/>
    </source>
</evidence>
<dbReference type="PANTHER" id="PTHR43162">
    <property type="match status" value="1"/>
</dbReference>
<dbReference type="SUPFAM" id="SSF51735">
    <property type="entry name" value="NAD(P)-binding Rossmann-fold domains"/>
    <property type="match status" value="1"/>
</dbReference>
<dbReference type="PANTHER" id="PTHR43162:SF1">
    <property type="entry name" value="PRESTALK A DIFFERENTIATION PROTEIN A"/>
    <property type="match status" value="1"/>
</dbReference>
<organism evidence="2 3">
    <name type="scientific">Actinomadura graeca</name>
    <dbReference type="NCBI Taxonomy" id="2750812"/>
    <lineage>
        <taxon>Bacteria</taxon>
        <taxon>Bacillati</taxon>
        <taxon>Actinomycetota</taxon>
        <taxon>Actinomycetes</taxon>
        <taxon>Streptosporangiales</taxon>
        <taxon>Thermomonosporaceae</taxon>
        <taxon>Actinomadura</taxon>
    </lineage>
</organism>
<dbReference type="InterPro" id="IPR051604">
    <property type="entry name" value="Ergot_Alk_Oxidoreductase"/>
</dbReference>
<evidence type="ECO:0000313" key="3">
    <source>
        <dbReference type="Proteomes" id="UP001049518"/>
    </source>
</evidence>
<dbReference type="Proteomes" id="UP001049518">
    <property type="component" value="Chromosome"/>
</dbReference>
<keyword evidence="3" id="KW-1185">Reference proteome</keyword>
<protein>
    <submittedName>
        <fullName evidence="2">NAD(P)H-binding protein</fullName>
    </submittedName>
</protein>
<proteinExistence type="predicted"/>